<evidence type="ECO:0000313" key="3">
    <source>
        <dbReference type="Proteomes" id="UP000318571"/>
    </source>
</evidence>
<feature type="chain" id="PRO_5022186058" evidence="1">
    <location>
        <begin position="26"/>
        <end position="107"/>
    </location>
</feature>
<keyword evidence="1" id="KW-0732">Signal</keyword>
<protein>
    <submittedName>
        <fullName evidence="2">Uncharacterized protein</fullName>
    </submittedName>
</protein>
<feature type="signal peptide" evidence="1">
    <location>
        <begin position="1"/>
        <end position="25"/>
    </location>
</feature>
<reference evidence="2 3" key="1">
    <citation type="journal article" date="2018" name="Nat. Ecol. Evol.">
        <title>Genomic signatures of mitonuclear coevolution across populations of Tigriopus californicus.</title>
        <authorList>
            <person name="Barreto F.S."/>
            <person name="Watson E.T."/>
            <person name="Lima T.G."/>
            <person name="Willett C.S."/>
            <person name="Edmands S."/>
            <person name="Li W."/>
            <person name="Burton R.S."/>
        </authorList>
    </citation>
    <scope>NUCLEOTIDE SEQUENCE [LARGE SCALE GENOMIC DNA]</scope>
    <source>
        <strain evidence="2 3">San Diego</strain>
    </source>
</reference>
<sequence>MSYLSFMFFLVSLFLYALVAQTAQAKTLPNVVEPSSNHVLSKREPYYNNGYYNNYPNNNYNHHHNSHHRPCGPFRRRACHPGLRAATVIGTAAFGGALIGSGLRGKK</sequence>
<dbReference type="Proteomes" id="UP000318571">
    <property type="component" value="Chromosome 5"/>
</dbReference>
<accession>A0A553PGY4</accession>
<dbReference type="EMBL" id="VCGU01000004">
    <property type="protein sequence ID" value="TRY76941.1"/>
    <property type="molecule type" value="Genomic_DNA"/>
</dbReference>
<keyword evidence="3" id="KW-1185">Reference proteome</keyword>
<proteinExistence type="predicted"/>
<gene>
    <name evidence="2" type="ORF">TCAL_14707</name>
</gene>
<evidence type="ECO:0000313" key="2">
    <source>
        <dbReference type="EMBL" id="TRY76941.1"/>
    </source>
</evidence>
<dbReference type="AlphaFoldDB" id="A0A553PGY4"/>
<name>A0A553PGY4_TIGCA</name>
<comment type="caution">
    <text evidence="2">The sequence shown here is derived from an EMBL/GenBank/DDBJ whole genome shotgun (WGS) entry which is preliminary data.</text>
</comment>
<organism evidence="2 3">
    <name type="scientific">Tigriopus californicus</name>
    <name type="common">Marine copepod</name>
    <dbReference type="NCBI Taxonomy" id="6832"/>
    <lineage>
        <taxon>Eukaryota</taxon>
        <taxon>Metazoa</taxon>
        <taxon>Ecdysozoa</taxon>
        <taxon>Arthropoda</taxon>
        <taxon>Crustacea</taxon>
        <taxon>Multicrustacea</taxon>
        <taxon>Hexanauplia</taxon>
        <taxon>Copepoda</taxon>
        <taxon>Harpacticoida</taxon>
        <taxon>Harpacticidae</taxon>
        <taxon>Tigriopus</taxon>
    </lineage>
</organism>
<evidence type="ECO:0000256" key="1">
    <source>
        <dbReference type="SAM" id="SignalP"/>
    </source>
</evidence>